<evidence type="ECO:0000256" key="11">
    <source>
        <dbReference type="SAM" id="MobiDB-lite"/>
    </source>
</evidence>
<dbReference type="Proteomes" id="UP000008311">
    <property type="component" value="Unassembled WGS sequence"/>
</dbReference>
<feature type="region of interest" description="Disordered" evidence="11">
    <location>
        <begin position="54"/>
        <end position="78"/>
    </location>
</feature>
<feature type="compositionally biased region" description="Polar residues" evidence="11">
    <location>
        <begin position="68"/>
        <end position="78"/>
    </location>
</feature>
<proteinExistence type="inferred from homology"/>
<dbReference type="CDD" id="cd00086">
    <property type="entry name" value="homeodomain"/>
    <property type="match status" value="1"/>
</dbReference>
<evidence type="ECO:0000256" key="7">
    <source>
        <dbReference type="ARBA" id="ARBA00023242"/>
    </source>
</evidence>
<evidence type="ECO:0000256" key="8">
    <source>
        <dbReference type="ARBA" id="ARBA00024040"/>
    </source>
</evidence>
<dbReference type="GO" id="GO:0003677">
    <property type="term" value="F:DNA binding"/>
    <property type="evidence" value="ECO:0007669"/>
    <property type="project" value="UniProtKB-UniRule"/>
</dbReference>
<feature type="compositionally biased region" description="Basic and acidic residues" evidence="11">
    <location>
        <begin position="151"/>
        <end position="161"/>
    </location>
</feature>
<dbReference type="PROSITE" id="PS50071">
    <property type="entry name" value="HOMEOBOX_2"/>
    <property type="match status" value="1"/>
</dbReference>
<feature type="DNA-binding region" description="Homeobox" evidence="9">
    <location>
        <begin position="72"/>
        <end position="136"/>
    </location>
</feature>
<organism evidence="13 14">
    <name type="scientific">Ricinus communis</name>
    <name type="common">Castor bean</name>
    <dbReference type="NCBI Taxonomy" id="3988"/>
    <lineage>
        <taxon>Eukaryota</taxon>
        <taxon>Viridiplantae</taxon>
        <taxon>Streptophyta</taxon>
        <taxon>Embryophyta</taxon>
        <taxon>Tracheophyta</taxon>
        <taxon>Spermatophyta</taxon>
        <taxon>Magnoliopsida</taxon>
        <taxon>eudicotyledons</taxon>
        <taxon>Gunneridae</taxon>
        <taxon>Pentapetalae</taxon>
        <taxon>rosids</taxon>
        <taxon>fabids</taxon>
        <taxon>Malpighiales</taxon>
        <taxon>Euphorbiaceae</taxon>
        <taxon>Acalyphoideae</taxon>
        <taxon>Acalypheae</taxon>
        <taxon>Ricinus</taxon>
    </lineage>
</organism>
<keyword evidence="2" id="KW-0217">Developmental protein</keyword>
<evidence type="ECO:0000313" key="14">
    <source>
        <dbReference type="Proteomes" id="UP000008311"/>
    </source>
</evidence>
<dbReference type="InParanoid" id="B9SJ63"/>
<keyword evidence="4 9" id="KW-0238">DNA-binding</keyword>
<dbReference type="GO" id="GO:0003700">
    <property type="term" value="F:DNA-binding transcription factor activity"/>
    <property type="evidence" value="ECO:0007669"/>
    <property type="project" value="InterPro"/>
</dbReference>
<dbReference type="eggNOG" id="ENOG502QVAV">
    <property type="taxonomic scope" value="Eukaryota"/>
</dbReference>
<evidence type="ECO:0000256" key="6">
    <source>
        <dbReference type="ARBA" id="ARBA00023163"/>
    </source>
</evidence>
<keyword evidence="6" id="KW-0804">Transcription</keyword>
<name>B9SJ63_RICCO</name>
<evidence type="ECO:0000256" key="1">
    <source>
        <dbReference type="ARBA" id="ARBA00004123"/>
    </source>
</evidence>
<keyword evidence="5 9" id="KW-0371">Homeobox</keyword>
<comment type="similarity">
    <text evidence="8">Belongs to the WUS homeobox family.</text>
</comment>
<comment type="subcellular location">
    <subcellularLocation>
        <location evidence="1 9 10">Nucleus</location>
    </subcellularLocation>
</comment>
<evidence type="ECO:0000256" key="10">
    <source>
        <dbReference type="RuleBase" id="RU000682"/>
    </source>
</evidence>
<dbReference type="GO" id="GO:0099402">
    <property type="term" value="P:plant organ development"/>
    <property type="evidence" value="ECO:0007669"/>
    <property type="project" value="InterPro"/>
</dbReference>
<evidence type="ECO:0000313" key="13">
    <source>
        <dbReference type="EMBL" id="EEF36372.1"/>
    </source>
</evidence>
<accession>B9SJ63</accession>
<feature type="domain" description="Homeobox" evidence="12">
    <location>
        <begin position="70"/>
        <end position="135"/>
    </location>
</feature>
<feature type="region of interest" description="Disordered" evidence="11">
    <location>
        <begin position="132"/>
        <end position="161"/>
    </location>
</feature>
<dbReference type="PANTHER" id="PTHR45940:SF48">
    <property type="entry name" value="HOMEOBOX DOMAIN-CONTAINING PROTEIN"/>
    <property type="match status" value="1"/>
</dbReference>
<dbReference type="PANTHER" id="PTHR45940">
    <property type="entry name" value="WUSCHEL-RELATED HOMEOBOX 1-RELATED"/>
    <property type="match status" value="1"/>
</dbReference>
<sequence>MNGSDKNELNMNGALNLEQFVPISSNAKSKSPSQTTTFPYSSCIHSYSINLHGLNGNEPEQNKREFSEQSLMGSSRWNPTPEQLLALEEMYRRGTKTPTAEQIQQIASQLRRFGKIEGKNVFYWFQNHKARERQKRRREMESNCKSRKHDHTGSLDKNKTGLRRTGHELEQNRNLLVPPSNCSDQHIEGPVLMRTAATAESTARHGMTYFEEMEFYQHNCGRLEKNSTWHAVDSYPSLSPIHLMNNMSTSTRFISLQRQNSWFKPKRVEEVETLELFPLSSSGSVNGSKKDTKVPIRAINTKLNSNQYFEFLPLKN</sequence>
<dbReference type="SMART" id="SM00389">
    <property type="entry name" value="HOX"/>
    <property type="match status" value="1"/>
</dbReference>
<dbReference type="InterPro" id="IPR009057">
    <property type="entry name" value="Homeodomain-like_sf"/>
</dbReference>
<dbReference type="KEGG" id="rcu:8258203"/>
<dbReference type="STRING" id="3988.B9SJ63"/>
<dbReference type="FunFam" id="1.10.10.60:FF:000146">
    <property type="entry name" value="WUSCHEL-related homeobox 4"/>
    <property type="match status" value="1"/>
</dbReference>
<dbReference type="InterPro" id="IPR001356">
    <property type="entry name" value="HD"/>
</dbReference>
<evidence type="ECO:0000256" key="4">
    <source>
        <dbReference type="ARBA" id="ARBA00023125"/>
    </source>
</evidence>
<evidence type="ECO:0000256" key="3">
    <source>
        <dbReference type="ARBA" id="ARBA00023015"/>
    </source>
</evidence>
<dbReference type="Gene3D" id="1.10.10.60">
    <property type="entry name" value="Homeodomain-like"/>
    <property type="match status" value="1"/>
</dbReference>
<keyword evidence="7 9" id="KW-0539">Nucleus</keyword>
<dbReference type="EMBL" id="EQ973979">
    <property type="protein sequence ID" value="EEF36372.1"/>
    <property type="molecule type" value="Genomic_DNA"/>
</dbReference>
<keyword evidence="3" id="KW-0805">Transcription regulation</keyword>
<dbReference type="OrthoDB" id="1932526at2759"/>
<dbReference type="SUPFAM" id="SSF46689">
    <property type="entry name" value="Homeodomain-like"/>
    <property type="match status" value="1"/>
</dbReference>
<dbReference type="GO" id="GO:0005634">
    <property type="term" value="C:nucleus"/>
    <property type="evidence" value="ECO:0007669"/>
    <property type="project" value="UniProtKB-SubCell"/>
</dbReference>
<evidence type="ECO:0000256" key="5">
    <source>
        <dbReference type="ARBA" id="ARBA00023155"/>
    </source>
</evidence>
<keyword evidence="14" id="KW-1185">Reference proteome</keyword>
<evidence type="ECO:0000259" key="12">
    <source>
        <dbReference type="PROSITE" id="PS50071"/>
    </source>
</evidence>
<dbReference type="InterPro" id="IPR044555">
    <property type="entry name" value="WUSCHEL-like"/>
</dbReference>
<gene>
    <name evidence="13" type="ORF">RCOM_0843780</name>
</gene>
<evidence type="ECO:0000256" key="2">
    <source>
        <dbReference type="ARBA" id="ARBA00022473"/>
    </source>
</evidence>
<dbReference type="AlphaFoldDB" id="B9SJ63"/>
<evidence type="ECO:0000256" key="9">
    <source>
        <dbReference type="PROSITE-ProRule" id="PRU00108"/>
    </source>
</evidence>
<reference evidence="14" key="1">
    <citation type="journal article" date="2010" name="Nat. Biotechnol.">
        <title>Draft genome sequence of the oilseed species Ricinus communis.</title>
        <authorList>
            <person name="Chan A.P."/>
            <person name="Crabtree J."/>
            <person name="Zhao Q."/>
            <person name="Lorenzi H."/>
            <person name="Orvis J."/>
            <person name="Puiu D."/>
            <person name="Melake-Berhan A."/>
            <person name="Jones K.M."/>
            <person name="Redman J."/>
            <person name="Chen G."/>
            <person name="Cahoon E.B."/>
            <person name="Gedil M."/>
            <person name="Stanke M."/>
            <person name="Haas B.J."/>
            <person name="Wortman J.R."/>
            <person name="Fraser-Liggett C.M."/>
            <person name="Ravel J."/>
            <person name="Rabinowicz P.D."/>
        </authorList>
    </citation>
    <scope>NUCLEOTIDE SEQUENCE [LARGE SCALE GENOMIC DNA]</scope>
    <source>
        <strain evidence="14">cv. Hale</strain>
    </source>
</reference>
<dbReference type="Pfam" id="PF00046">
    <property type="entry name" value="Homeodomain"/>
    <property type="match status" value="1"/>
</dbReference>
<protein>
    <submittedName>
        <fullName evidence="13">Protein WUSCHEL, putative</fullName>
    </submittedName>
</protein>